<dbReference type="Proteomes" id="UP001239111">
    <property type="component" value="Chromosome 4"/>
</dbReference>
<organism evidence="1 2">
    <name type="scientific">Eretmocerus hayati</name>
    <dbReference type="NCBI Taxonomy" id="131215"/>
    <lineage>
        <taxon>Eukaryota</taxon>
        <taxon>Metazoa</taxon>
        <taxon>Ecdysozoa</taxon>
        <taxon>Arthropoda</taxon>
        <taxon>Hexapoda</taxon>
        <taxon>Insecta</taxon>
        <taxon>Pterygota</taxon>
        <taxon>Neoptera</taxon>
        <taxon>Endopterygota</taxon>
        <taxon>Hymenoptera</taxon>
        <taxon>Apocrita</taxon>
        <taxon>Proctotrupomorpha</taxon>
        <taxon>Chalcidoidea</taxon>
        <taxon>Aphelinidae</taxon>
        <taxon>Aphelininae</taxon>
        <taxon>Eretmocerus</taxon>
    </lineage>
</organism>
<keyword evidence="2" id="KW-1185">Reference proteome</keyword>
<accession>A0ACC2N0B4</accession>
<evidence type="ECO:0000313" key="1">
    <source>
        <dbReference type="EMBL" id="KAJ8664525.1"/>
    </source>
</evidence>
<gene>
    <name evidence="1" type="ORF">QAD02_006187</name>
</gene>
<dbReference type="EMBL" id="CM056744">
    <property type="protein sequence ID" value="KAJ8664525.1"/>
    <property type="molecule type" value="Genomic_DNA"/>
</dbReference>
<evidence type="ECO:0000313" key="2">
    <source>
        <dbReference type="Proteomes" id="UP001239111"/>
    </source>
</evidence>
<name>A0ACC2N0B4_9HYME</name>
<reference evidence="1" key="1">
    <citation type="submission" date="2023-04" db="EMBL/GenBank/DDBJ databases">
        <title>A chromosome-level genome assembly of the parasitoid wasp Eretmocerus hayati.</title>
        <authorList>
            <person name="Zhong Y."/>
            <person name="Liu S."/>
            <person name="Liu Y."/>
        </authorList>
    </citation>
    <scope>NUCLEOTIDE SEQUENCE</scope>
    <source>
        <strain evidence="1">ZJU_SS_LIU_2023</strain>
    </source>
</reference>
<proteinExistence type="predicted"/>
<comment type="caution">
    <text evidence="1">The sequence shown here is derived from an EMBL/GenBank/DDBJ whole genome shotgun (WGS) entry which is preliminary data.</text>
</comment>
<protein>
    <submittedName>
        <fullName evidence="1">Uncharacterized protein</fullName>
    </submittedName>
</protein>
<sequence>MNLDAILVIVGAGRNEKGTFGFASNPICGKKRKANGNNTSPKKAKLEPYQKEPWYNAFQKNWTAIENAVGDVNTNTFRQILIDLEGFVTKVKDFSFLNEIPTAILLAGINLPDHELLVQNLIERLKPVTSYIATIHSRDATTLKSLTEGFIYQIINDSVNENGEDEHHLRKSHCTFHALEAWYKINNNGHTPLVIILQDFEGFQSQVVHDFILILSSYLTSMKFVLIIGVATTLHVVHRSLSYDATSKLKCDVFHAKSQVQILSDVLDGIVLNPNITFKLTGQTFRMLVDIFLWYDFSVNGFLQCYKLCMWRHFYQKNERSLCCPPKELEKHVVGLKKNDLKNLKNHEDYPSIAKLLQSKTDNEIKEFLVNSAREFHAYMGNFLTMLKCLFELTVDLPGQPLGKHFREIYANAVGHSNLCETKDYRTAISTVNCLSKEELLKKMGTMVSTLKDAGPSLNNVKKDLEIHVDKIRNASLAVVRTSSISLTPNNKPFSRTSWNKDLQKQAQESNRSEYRKILSNFIVHLDQEIFAKYLKSPAKIPLNEIFCYNDLSTIMNNKRGSLKSVVYTALKDVHSHMQCKCCASGGDILPTHPDLNIIYKLHTEHTKMINLYDWLQSYLYVLNPDGDTDEDVDPHKRARFTRAVSELQFLGFIKATRKKTDHVKRLI</sequence>